<name>A0A165HML8_XYLHT</name>
<dbReference type="AlphaFoldDB" id="A0A165HML8"/>
<accession>A0A165HML8</accession>
<dbReference type="RefSeq" id="XP_018189296.1">
    <property type="nucleotide sequence ID" value="XM_018335020.1"/>
</dbReference>
<dbReference type="InterPro" id="IPR016135">
    <property type="entry name" value="UBQ-conjugating_enzyme/RWD"/>
</dbReference>
<dbReference type="Gene3D" id="3.10.110.10">
    <property type="entry name" value="Ubiquitin Conjugating Enzyme"/>
    <property type="match status" value="2"/>
</dbReference>
<dbReference type="CDD" id="cd00195">
    <property type="entry name" value="UBCc_UEV"/>
    <property type="match status" value="1"/>
</dbReference>
<organism evidence="3 4">
    <name type="scientific">Xylona heveae (strain CBS 132557 / TC161)</name>
    <dbReference type="NCBI Taxonomy" id="1328760"/>
    <lineage>
        <taxon>Eukaryota</taxon>
        <taxon>Fungi</taxon>
        <taxon>Dikarya</taxon>
        <taxon>Ascomycota</taxon>
        <taxon>Pezizomycotina</taxon>
        <taxon>Xylonomycetes</taxon>
        <taxon>Xylonales</taxon>
        <taxon>Xylonaceae</taxon>
        <taxon>Xylona</taxon>
    </lineage>
</organism>
<dbReference type="Pfam" id="PF00179">
    <property type="entry name" value="UQ_con"/>
    <property type="match status" value="2"/>
</dbReference>
<protein>
    <submittedName>
        <fullName evidence="3">Ubiquitin-conjugating enzyme</fullName>
    </submittedName>
</protein>
<dbReference type="Proteomes" id="UP000076632">
    <property type="component" value="Unassembled WGS sequence"/>
</dbReference>
<dbReference type="OMA" id="SKLFWGS"/>
<evidence type="ECO:0000256" key="1">
    <source>
        <dbReference type="ARBA" id="ARBA00022786"/>
    </source>
</evidence>
<proteinExistence type="predicted"/>
<reference evidence="3 4" key="1">
    <citation type="journal article" date="2016" name="Fungal Biol.">
        <title>The genome of Xylona heveae provides a window into fungal endophytism.</title>
        <authorList>
            <person name="Gazis R."/>
            <person name="Kuo A."/>
            <person name="Riley R."/>
            <person name="LaButti K."/>
            <person name="Lipzen A."/>
            <person name="Lin J."/>
            <person name="Amirebrahimi M."/>
            <person name="Hesse C.N."/>
            <person name="Spatafora J.W."/>
            <person name="Henrissat B."/>
            <person name="Hainaut M."/>
            <person name="Grigoriev I.V."/>
            <person name="Hibbett D.S."/>
        </authorList>
    </citation>
    <scope>NUCLEOTIDE SEQUENCE [LARGE SCALE GENOMIC DNA]</scope>
    <source>
        <strain evidence="3 4">TC161</strain>
    </source>
</reference>
<dbReference type="InterPro" id="IPR000608">
    <property type="entry name" value="UBC"/>
</dbReference>
<dbReference type="InterPro" id="IPR050113">
    <property type="entry name" value="Ub_conjugating_enzyme"/>
</dbReference>
<feature type="domain" description="UBC core" evidence="2">
    <location>
        <begin position="4"/>
        <end position="164"/>
    </location>
</feature>
<evidence type="ECO:0000313" key="4">
    <source>
        <dbReference type="Proteomes" id="UP000076632"/>
    </source>
</evidence>
<dbReference type="EMBL" id="KV407457">
    <property type="protein sequence ID" value="KZF23741.1"/>
    <property type="molecule type" value="Genomic_DNA"/>
</dbReference>
<dbReference type="SUPFAM" id="SSF54495">
    <property type="entry name" value="UBC-like"/>
    <property type="match status" value="2"/>
</dbReference>
<dbReference type="GeneID" id="28900157"/>
<gene>
    <name evidence="3" type="ORF">L228DRAFT_267711</name>
</gene>
<sequence>MSNQSIIRITRELSEIQKTSDLSIAVACQDVDVRNVRALIIGPPETPYEFGFFEFSLKFGKEYPGKAPLVLAITTNGGRCRFNPNIYAGGKVCLSILGTWSGERGEEWSSAQGLESILISIQSLMSANPYENEPGFEDAKSEYDKKSMKDYIAKIRHETLRVSVIQRLEEYLGIMPDGTIDPPVQLSPDSEIEVLDEAQLSFEPFRDLCKRRFIMYYDSYLQTIAKAKISVSEGQQFAKMPFEGTGNSMDGKFLYSELERRVKVIRTALDEETHRWATEGILAVQKELGVAHLLQRQYEQIVESYKRNDTVTMDIGLIDNNPFVWQLTYFGRPMTNLDGGLFRIKAHFSPRFPDEQPRVIFETHLFHHRISKDGVLCYFPHRQDEVKSHIEAIIEAIEEDSPPYDPRTLVNPEASKLFWGSAEDKKNYNRRLRRSVQRSME</sequence>
<dbReference type="STRING" id="1328760.A0A165HML8"/>
<keyword evidence="4" id="KW-1185">Reference proteome</keyword>
<dbReference type="PROSITE" id="PS50127">
    <property type="entry name" value="UBC_2"/>
    <property type="match status" value="2"/>
</dbReference>
<evidence type="ECO:0000259" key="2">
    <source>
        <dbReference type="PROSITE" id="PS50127"/>
    </source>
</evidence>
<dbReference type="InParanoid" id="A0A165HML8"/>
<dbReference type="SMART" id="SM00212">
    <property type="entry name" value="UBCc"/>
    <property type="match status" value="1"/>
</dbReference>
<feature type="domain" description="UBC core" evidence="2">
    <location>
        <begin position="289"/>
        <end position="441"/>
    </location>
</feature>
<dbReference type="OrthoDB" id="1926878at2759"/>
<dbReference type="PANTHER" id="PTHR24067">
    <property type="entry name" value="UBIQUITIN-CONJUGATING ENZYME E2"/>
    <property type="match status" value="1"/>
</dbReference>
<keyword evidence="1" id="KW-0833">Ubl conjugation pathway</keyword>
<evidence type="ECO:0000313" key="3">
    <source>
        <dbReference type="EMBL" id="KZF23741.1"/>
    </source>
</evidence>
<dbReference type="CDD" id="cd23809">
    <property type="entry name" value="UBCc_UBE2Z"/>
    <property type="match status" value="1"/>
</dbReference>